<sequence>MALRRVMGLGLLARAVVNEDTLMDGLGLPASGKRFKKLDQQYYRPLCAVLGVAVLLGSRDRKKNDPSE</sequence>
<dbReference type="EMBL" id="CP049863">
    <property type="protein sequence ID" value="QIK64249.1"/>
    <property type="molecule type" value="Genomic_DNA"/>
</dbReference>
<protein>
    <submittedName>
        <fullName evidence="1">DUF3995 domain-containing protein</fullName>
    </submittedName>
</protein>
<evidence type="ECO:0000313" key="1">
    <source>
        <dbReference type="EMBL" id="QIK64249.1"/>
    </source>
</evidence>
<dbReference type="AlphaFoldDB" id="A0A6G7XII7"/>
<organism evidence="1 2">
    <name type="scientific">Leucobacter viscericola</name>
    <dbReference type="NCBI Taxonomy" id="2714935"/>
    <lineage>
        <taxon>Bacteria</taxon>
        <taxon>Bacillati</taxon>
        <taxon>Actinomycetota</taxon>
        <taxon>Actinomycetes</taxon>
        <taxon>Micrococcales</taxon>
        <taxon>Microbacteriaceae</taxon>
        <taxon>Leucobacter</taxon>
    </lineage>
</organism>
<reference evidence="1 2" key="1">
    <citation type="submission" date="2020-03" db="EMBL/GenBank/DDBJ databases">
        <title>Leucobacter sp. nov., isolated from beetles.</title>
        <authorList>
            <person name="Hyun D.-W."/>
            <person name="Bae J.-W."/>
        </authorList>
    </citation>
    <scope>NUCLEOTIDE SEQUENCE [LARGE SCALE GENOMIC DNA]</scope>
    <source>
        <strain evidence="1 2">HDW9C</strain>
    </source>
</reference>
<dbReference type="RefSeq" id="WP_166292582.1">
    <property type="nucleotide sequence ID" value="NZ_CP049863.1"/>
</dbReference>
<keyword evidence="2" id="KW-1185">Reference proteome</keyword>
<gene>
    <name evidence="1" type="ORF">G7068_14340</name>
</gene>
<accession>A0A6G7XII7</accession>
<dbReference type="KEGG" id="lvi:G7068_14340"/>
<dbReference type="Proteomes" id="UP000502677">
    <property type="component" value="Chromosome"/>
</dbReference>
<proteinExistence type="predicted"/>
<name>A0A6G7XII7_9MICO</name>
<evidence type="ECO:0000313" key="2">
    <source>
        <dbReference type="Proteomes" id="UP000502677"/>
    </source>
</evidence>